<feature type="transmembrane region" description="Helical" evidence="1">
    <location>
        <begin position="283"/>
        <end position="301"/>
    </location>
</feature>
<keyword evidence="3" id="KW-1185">Reference proteome</keyword>
<dbReference type="OrthoDB" id="3142841at2759"/>
<keyword evidence="1" id="KW-0472">Membrane</keyword>
<dbReference type="InterPro" id="IPR052979">
    <property type="entry name" value="Adenylate-forming_domain"/>
</dbReference>
<feature type="transmembrane region" description="Helical" evidence="1">
    <location>
        <begin position="103"/>
        <end position="125"/>
    </location>
</feature>
<evidence type="ECO:0000313" key="2">
    <source>
        <dbReference type="EMBL" id="KAF2867347.1"/>
    </source>
</evidence>
<sequence length="525" mass="58333">MEDITVGSGKDDESDLGSDIVVRGTYSQDDATFTAIPESLPTYHLPENKVDSRVQSQGTYRGLVRDLVETPSEPKPSNNTTESERVRLWTTWHAICRIETYRVLLLLVLVANGVTLASLLGNHILDLPRALKAVSTNIFVAVAIRQEEVVNHLYYLHARFPLSTPLFLRRRIANLHHYGGIHAGCAVAATAWYTAYVVLTFRLFLGDRRAHAQPRDRVNLVTCLVFILILVAICLAALPYVRRRFHNTFELAHRFGGWSAILTLWIHTLAATADVSLFHSPSFYLLFFTTVLIIIPWLRMYRVEFDATTLSPRAVKLTFPYANMPFNHTIKVSTSPLLEWHAFATIPAPDQKSASIAVATAGDWTKRIVEAPPRHLYIRNPPGANFLLFVPLFRSALVVATGAGIGPVLSFLEGWRLATQRGTARSTAVKVLWCASQPFAREWDFARDTIYAVDPDAVIIDTSGQRVEGEQRERINVPLLVTEAVRKSGGGTEAVFVVSNKANTEKVIKSVRGLGVAAYGATFDS</sequence>
<name>A0A7C8I8Y4_9PLEO</name>
<dbReference type="PANTHER" id="PTHR33927">
    <property type="entry name" value="TRANSMEMBRANE PROTEIN"/>
    <property type="match status" value="1"/>
</dbReference>
<dbReference type="AlphaFoldDB" id="A0A7C8I8Y4"/>
<evidence type="ECO:0008006" key="4">
    <source>
        <dbReference type="Google" id="ProtNLM"/>
    </source>
</evidence>
<feature type="transmembrane region" description="Helical" evidence="1">
    <location>
        <begin position="252"/>
        <end position="271"/>
    </location>
</feature>
<feature type="transmembrane region" description="Helical" evidence="1">
    <location>
        <begin position="386"/>
        <end position="412"/>
    </location>
</feature>
<gene>
    <name evidence="2" type="ORF">BDV95DRAFT_502889</name>
</gene>
<evidence type="ECO:0000256" key="1">
    <source>
        <dbReference type="SAM" id="Phobius"/>
    </source>
</evidence>
<proteinExistence type="predicted"/>
<evidence type="ECO:0000313" key="3">
    <source>
        <dbReference type="Proteomes" id="UP000481861"/>
    </source>
</evidence>
<dbReference type="PANTHER" id="PTHR33927:SF5">
    <property type="entry name" value="ENZYME, PUTATIVE (AFU_ORTHOLOGUE AFUA_8G01222)-RELATED"/>
    <property type="match status" value="1"/>
</dbReference>
<reference evidence="2 3" key="1">
    <citation type="submission" date="2020-01" db="EMBL/GenBank/DDBJ databases">
        <authorList>
            <consortium name="DOE Joint Genome Institute"/>
            <person name="Haridas S."/>
            <person name="Albert R."/>
            <person name="Binder M."/>
            <person name="Bloem J."/>
            <person name="Labutti K."/>
            <person name="Salamov A."/>
            <person name="Andreopoulos B."/>
            <person name="Baker S.E."/>
            <person name="Barry K."/>
            <person name="Bills G."/>
            <person name="Bluhm B.H."/>
            <person name="Cannon C."/>
            <person name="Castanera R."/>
            <person name="Culley D.E."/>
            <person name="Daum C."/>
            <person name="Ezra D."/>
            <person name="Gonzalez J.B."/>
            <person name="Henrissat B."/>
            <person name="Kuo A."/>
            <person name="Liang C."/>
            <person name="Lipzen A."/>
            <person name="Lutzoni F."/>
            <person name="Magnuson J."/>
            <person name="Mondo S."/>
            <person name="Nolan M."/>
            <person name="Ohm R."/>
            <person name="Pangilinan J."/>
            <person name="Park H.-J.H."/>
            <person name="Ramirez L."/>
            <person name="Alfaro M."/>
            <person name="Sun H."/>
            <person name="Tritt A."/>
            <person name="Yoshinaga Y."/>
            <person name="Zwiers L.-H.L."/>
            <person name="Turgeon B.G."/>
            <person name="Goodwin S.B."/>
            <person name="Spatafora J.W."/>
            <person name="Crous P.W."/>
            <person name="Grigoriev I.V."/>
        </authorList>
    </citation>
    <scope>NUCLEOTIDE SEQUENCE [LARGE SCALE GENOMIC DNA]</scope>
    <source>
        <strain evidence="2 3">CBS 611.86</strain>
    </source>
</reference>
<feature type="transmembrane region" description="Helical" evidence="1">
    <location>
        <begin position="217"/>
        <end position="240"/>
    </location>
</feature>
<keyword evidence="1" id="KW-0812">Transmembrane</keyword>
<dbReference type="EMBL" id="JAADJZ010000023">
    <property type="protein sequence ID" value="KAF2867347.1"/>
    <property type="molecule type" value="Genomic_DNA"/>
</dbReference>
<protein>
    <recommendedName>
        <fullName evidence="4">FAD-binding FR-type domain-containing protein</fullName>
    </recommendedName>
</protein>
<feature type="transmembrane region" description="Helical" evidence="1">
    <location>
        <begin position="181"/>
        <end position="205"/>
    </location>
</feature>
<accession>A0A7C8I8Y4</accession>
<dbReference type="Proteomes" id="UP000481861">
    <property type="component" value="Unassembled WGS sequence"/>
</dbReference>
<organism evidence="2 3">
    <name type="scientific">Massariosphaeria phaeospora</name>
    <dbReference type="NCBI Taxonomy" id="100035"/>
    <lineage>
        <taxon>Eukaryota</taxon>
        <taxon>Fungi</taxon>
        <taxon>Dikarya</taxon>
        <taxon>Ascomycota</taxon>
        <taxon>Pezizomycotina</taxon>
        <taxon>Dothideomycetes</taxon>
        <taxon>Pleosporomycetidae</taxon>
        <taxon>Pleosporales</taxon>
        <taxon>Pleosporales incertae sedis</taxon>
        <taxon>Massariosphaeria</taxon>
    </lineage>
</organism>
<keyword evidence="1" id="KW-1133">Transmembrane helix</keyword>
<comment type="caution">
    <text evidence="2">The sequence shown here is derived from an EMBL/GenBank/DDBJ whole genome shotgun (WGS) entry which is preliminary data.</text>
</comment>